<dbReference type="SUPFAM" id="SSF52172">
    <property type="entry name" value="CheY-like"/>
    <property type="match status" value="1"/>
</dbReference>
<dbReference type="SMART" id="SM00448">
    <property type="entry name" value="REC"/>
    <property type="match status" value="1"/>
</dbReference>
<dbReference type="Gene3D" id="3.40.50.2300">
    <property type="match status" value="1"/>
</dbReference>
<reference evidence="4 5" key="1">
    <citation type="submission" date="2021-05" db="EMBL/GenBank/DDBJ databases">
        <title>A Polyphasic approach of four new species of the genus Ohtaekwangia: Ohtaekwangia histidinii sp. nov., Ohtaekwangia cretensis sp. nov., Ohtaekwangia indiensis sp. nov., Ohtaekwangia reichenbachii sp. nov. from diverse environment.</title>
        <authorList>
            <person name="Octaviana S."/>
        </authorList>
    </citation>
    <scope>NUCLEOTIDE SEQUENCE [LARGE SCALE GENOMIC DNA]</scope>
    <source>
        <strain evidence="4 5">PWU4</strain>
    </source>
</reference>
<dbReference type="InterPro" id="IPR050595">
    <property type="entry name" value="Bact_response_regulator"/>
</dbReference>
<proteinExistence type="predicted"/>
<keyword evidence="5" id="KW-1185">Reference proteome</keyword>
<dbReference type="Pfam" id="PF00072">
    <property type="entry name" value="Response_reg"/>
    <property type="match status" value="1"/>
</dbReference>
<gene>
    <name evidence="4" type="ORF">KK083_27880</name>
</gene>
<accession>A0AAP2DT58</accession>
<protein>
    <submittedName>
        <fullName evidence="4">Response regulator transcription factor</fullName>
    </submittedName>
</protein>
<sequence length="121" mass="13427">MAKILVCDDDEALVSMVRFKLSRENLGEVIKAADGREAKALLQESDFDLVITDIHMPFHSGLEITTFIRNDLGKNTPIIVLSAEGLENTVLQAFEIGANDFITKPFSPAELAVRVKRILKK</sequence>
<name>A0AAP2DT58_9BACT</name>
<evidence type="ECO:0000259" key="3">
    <source>
        <dbReference type="PROSITE" id="PS50110"/>
    </source>
</evidence>
<dbReference type="PANTHER" id="PTHR44591">
    <property type="entry name" value="STRESS RESPONSE REGULATOR PROTEIN 1"/>
    <property type="match status" value="1"/>
</dbReference>
<dbReference type="RefSeq" id="WP_254169428.1">
    <property type="nucleotide sequence ID" value="NZ_JAHESF010000047.1"/>
</dbReference>
<dbReference type="CDD" id="cd17574">
    <property type="entry name" value="REC_OmpR"/>
    <property type="match status" value="1"/>
</dbReference>
<dbReference type="PROSITE" id="PS50110">
    <property type="entry name" value="RESPONSE_REGULATORY"/>
    <property type="match status" value="1"/>
</dbReference>
<dbReference type="Proteomes" id="UP001319200">
    <property type="component" value="Unassembled WGS sequence"/>
</dbReference>
<dbReference type="EMBL" id="JAHESF010000047">
    <property type="protein sequence ID" value="MBT1700742.1"/>
    <property type="molecule type" value="Genomic_DNA"/>
</dbReference>
<organism evidence="4 5">
    <name type="scientific">Chryseosolibacter histidini</name>
    <dbReference type="NCBI Taxonomy" id="2782349"/>
    <lineage>
        <taxon>Bacteria</taxon>
        <taxon>Pseudomonadati</taxon>
        <taxon>Bacteroidota</taxon>
        <taxon>Cytophagia</taxon>
        <taxon>Cytophagales</taxon>
        <taxon>Chryseotaleaceae</taxon>
        <taxon>Chryseosolibacter</taxon>
    </lineage>
</organism>
<dbReference type="InterPro" id="IPR011006">
    <property type="entry name" value="CheY-like_superfamily"/>
</dbReference>
<evidence type="ECO:0000313" key="4">
    <source>
        <dbReference type="EMBL" id="MBT1700742.1"/>
    </source>
</evidence>
<feature type="domain" description="Response regulatory" evidence="3">
    <location>
        <begin position="3"/>
        <end position="119"/>
    </location>
</feature>
<evidence type="ECO:0000313" key="5">
    <source>
        <dbReference type="Proteomes" id="UP001319200"/>
    </source>
</evidence>
<comment type="caution">
    <text evidence="4">The sequence shown here is derived from an EMBL/GenBank/DDBJ whole genome shotgun (WGS) entry which is preliminary data.</text>
</comment>
<feature type="modified residue" description="4-aspartylphosphate" evidence="2">
    <location>
        <position position="53"/>
    </location>
</feature>
<dbReference type="GO" id="GO:0000160">
    <property type="term" value="P:phosphorelay signal transduction system"/>
    <property type="evidence" value="ECO:0007669"/>
    <property type="project" value="InterPro"/>
</dbReference>
<dbReference type="PANTHER" id="PTHR44591:SF25">
    <property type="entry name" value="CHEMOTAXIS TWO-COMPONENT RESPONSE REGULATOR"/>
    <property type="match status" value="1"/>
</dbReference>
<evidence type="ECO:0000256" key="1">
    <source>
        <dbReference type="ARBA" id="ARBA00022553"/>
    </source>
</evidence>
<evidence type="ECO:0000256" key="2">
    <source>
        <dbReference type="PROSITE-ProRule" id="PRU00169"/>
    </source>
</evidence>
<dbReference type="AlphaFoldDB" id="A0AAP2DT58"/>
<keyword evidence="1 2" id="KW-0597">Phosphoprotein</keyword>
<dbReference type="InterPro" id="IPR001789">
    <property type="entry name" value="Sig_transdc_resp-reg_receiver"/>
</dbReference>